<dbReference type="Pfam" id="PF00994">
    <property type="entry name" value="MoCF_biosynth"/>
    <property type="match status" value="1"/>
</dbReference>
<dbReference type="Proteomes" id="UP001501321">
    <property type="component" value="Unassembled WGS sequence"/>
</dbReference>
<dbReference type="Gene3D" id="3.40.980.10">
    <property type="entry name" value="MoaB/Mog-like domain"/>
    <property type="match status" value="1"/>
</dbReference>
<dbReference type="CDD" id="cd00885">
    <property type="entry name" value="cinA"/>
    <property type="match status" value="1"/>
</dbReference>
<feature type="domain" description="MoaB/Mog" evidence="1">
    <location>
        <begin position="26"/>
        <end position="193"/>
    </location>
</feature>
<name>A0ABP8Q9L7_9GAMM</name>
<dbReference type="NCBIfam" id="TIGR00200">
    <property type="entry name" value="cinA_nterm"/>
    <property type="match status" value="1"/>
</dbReference>
<keyword evidence="3" id="KW-1185">Reference proteome</keyword>
<dbReference type="InterPro" id="IPR050101">
    <property type="entry name" value="CinA"/>
</dbReference>
<evidence type="ECO:0000313" key="3">
    <source>
        <dbReference type="Proteomes" id="UP001501321"/>
    </source>
</evidence>
<dbReference type="NCBIfam" id="TIGR00177">
    <property type="entry name" value="molyb_syn"/>
    <property type="match status" value="1"/>
</dbReference>
<reference evidence="3" key="1">
    <citation type="journal article" date="2019" name="Int. J. Syst. Evol. Microbiol.">
        <title>The Global Catalogue of Microorganisms (GCM) 10K type strain sequencing project: providing services to taxonomists for standard genome sequencing and annotation.</title>
        <authorList>
            <consortium name="The Broad Institute Genomics Platform"/>
            <consortium name="The Broad Institute Genome Sequencing Center for Infectious Disease"/>
            <person name="Wu L."/>
            <person name="Ma J."/>
        </authorList>
    </citation>
    <scope>NUCLEOTIDE SEQUENCE [LARGE SCALE GENOMIC DNA]</scope>
    <source>
        <strain evidence="3">JCM 32226</strain>
    </source>
</reference>
<dbReference type="InterPro" id="IPR008135">
    <property type="entry name" value="Competence-induced_CinA"/>
</dbReference>
<comment type="caution">
    <text evidence="2">The sequence shown here is derived from an EMBL/GenBank/DDBJ whole genome shotgun (WGS) entry which is preliminary data.</text>
</comment>
<accession>A0ABP8Q9L7</accession>
<dbReference type="InterPro" id="IPR036425">
    <property type="entry name" value="MoaB/Mog-like_dom_sf"/>
</dbReference>
<dbReference type="EMBL" id="BAABFC010000011">
    <property type="protein sequence ID" value="GAA4498419.1"/>
    <property type="molecule type" value="Genomic_DNA"/>
</dbReference>
<protein>
    <submittedName>
        <fullName evidence="2">CinA family nicotinamide mononucleotide deamidase-related protein</fullName>
    </submittedName>
</protein>
<dbReference type="SMART" id="SM00852">
    <property type="entry name" value="MoCF_biosynth"/>
    <property type="match status" value="1"/>
</dbReference>
<evidence type="ECO:0000313" key="2">
    <source>
        <dbReference type="EMBL" id="GAA4498419.1"/>
    </source>
</evidence>
<dbReference type="PANTHER" id="PTHR13939:SF0">
    <property type="entry name" value="NMN AMIDOHYDROLASE-LIKE PROTEIN YFAY"/>
    <property type="match status" value="1"/>
</dbReference>
<proteinExistence type="predicted"/>
<sequence length="411" mass="44945">MRLSGGRANVAEPSGLAFEIAFMHIEIITTGDEVLTGFIVDSNAAWLCQRLLDKGMQVQRRQTVGDDLTHLVAILKERSQQADIIIVNGGLGPTSDDKTTEAAALAAGVGLALDTAWLDQLEARYASRGRPMPTSNRKQAMLPTGASKLDNPIGTACGFELQIDRARCFFTPGVPNEFFRMVDEQILPRLATGEQSQRTEVRRYFTFGVSESALSDQLDNLSWPTHIVLGYRSSMPLIEIKLISQQADDTDFALAEQQLLPILAPYQVGQGDWQMATDLQRLLDNQPLVLHEDASQGLLLRQLAPVLPRLSAHYGPLPASAAALLKTLQQHDGLHLAVGQASEAGIPLALWDGQQGAAQTLNIGLQDQQLHTTVISFAALHMLQRHLQALPAICDYQTLKRSELRHSRLSG</sequence>
<gene>
    <name evidence="2" type="ORF">GCM10023095_16810</name>
</gene>
<organism evidence="2 3">
    <name type="scientific">Pseudaeromonas paramecii</name>
    <dbReference type="NCBI Taxonomy" id="2138166"/>
    <lineage>
        <taxon>Bacteria</taxon>
        <taxon>Pseudomonadati</taxon>
        <taxon>Pseudomonadota</taxon>
        <taxon>Gammaproteobacteria</taxon>
        <taxon>Aeromonadales</taxon>
        <taxon>Aeromonadaceae</taxon>
        <taxon>Pseudaeromonas</taxon>
    </lineage>
</organism>
<dbReference type="PANTHER" id="PTHR13939">
    <property type="entry name" value="NICOTINAMIDE-NUCLEOTIDE AMIDOHYDROLASE PNCC"/>
    <property type="match status" value="1"/>
</dbReference>
<dbReference type="InterPro" id="IPR001453">
    <property type="entry name" value="MoaB/Mog_dom"/>
</dbReference>
<evidence type="ECO:0000259" key="1">
    <source>
        <dbReference type="SMART" id="SM00852"/>
    </source>
</evidence>
<dbReference type="SUPFAM" id="SSF53218">
    <property type="entry name" value="Molybdenum cofactor biosynthesis proteins"/>
    <property type="match status" value="1"/>
</dbReference>